<dbReference type="EMBL" id="JBEFKJ010000022">
    <property type="protein sequence ID" value="KAL2040216.1"/>
    <property type="molecule type" value="Genomic_DNA"/>
</dbReference>
<organism evidence="3 4">
    <name type="scientific">Stereocaulon virgatum</name>
    <dbReference type="NCBI Taxonomy" id="373712"/>
    <lineage>
        <taxon>Eukaryota</taxon>
        <taxon>Fungi</taxon>
        <taxon>Dikarya</taxon>
        <taxon>Ascomycota</taxon>
        <taxon>Pezizomycotina</taxon>
        <taxon>Lecanoromycetes</taxon>
        <taxon>OSLEUM clade</taxon>
        <taxon>Lecanoromycetidae</taxon>
        <taxon>Lecanorales</taxon>
        <taxon>Lecanorineae</taxon>
        <taxon>Stereocaulaceae</taxon>
        <taxon>Stereocaulon</taxon>
    </lineage>
</organism>
<sequence length="116" mass="13092">MPTPLQPRASRKSSFSRKGRARPYAPTESPTLTTTSNPGFKAIGTYKTITRRWLGIMVGFPLVVVTSYVLYKRVFLGHKQISLVLEEESISDLGKAFLGVEQKPSVSREEKYARDW</sequence>
<feature type="compositionally biased region" description="Basic residues" evidence="1">
    <location>
        <begin position="9"/>
        <end position="21"/>
    </location>
</feature>
<feature type="compositionally biased region" description="Polar residues" evidence="1">
    <location>
        <begin position="28"/>
        <end position="37"/>
    </location>
</feature>
<keyword evidence="4" id="KW-1185">Reference proteome</keyword>
<proteinExistence type="predicted"/>
<accession>A0ABR4A5K3</accession>
<evidence type="ECO:0000313" key="3">
    <source>
        <dbReference type="EMBL" id="KAL2040216.1"/>
    </source>
</evidence>
<evidence type="ECO:0000256" key="2">
    <source>
        <dbReference type="SAM" id="Phobius"/>
    </source>
</evidence>
<gene>
    <name evidence="3" type="ORF">N7G274_007119</name>
</gene>
<feature type="region of interest" description="Disordered" evidence="1">
    <location>
        <begin position="1"/>
        <end position="37"/>
    </location>
</feature>
<keyword evidence="2" id="KW-0812">Transmembrane</keyword>
<keyword evidence="2" id="KW-0472">Membrane</keyword>
<comment type="caution">
    <text evidence="3">The sequence shown here is derived from an EMBL/GenBank/DDBJ whole genome shotgun (WGS) entry which is preliminary data.</text>
</comment>
<keyword evidence="2" id="KW-1133">Transmembrane helix</keyword>
<evidence type="ECO:0000256" key="1">
    <source>
        <dbReference type="SAM" id="MobiDB-lite"/>
    </source>
</evidence>
<feature type="transmembrane region" description="Helical" evidence="2">
    <location>
        <begin position="53"/>
        <end position="71"/>
    </location>
</feature>
<protein>
    <submittedName>
        <fullName evidence="3">Uncharacterized protein</fullName>
    </submittedName>
</protein>
<reference evidence="3 4" key="1">
    <citation type="submission" date="2024-09" db="EMBL/GenBank/DDBJ databases">
        <title>Rethinking Asexuality: The Enigmatic Case of Functional Sexual Genes in Lepraria (Stereocaulaceae).</title>
        <authorList>
            <person name="Doellman M."/>
            <person name="Sun Y."/>
            <person name="Barcenas-Pena A."/>
            <person name="Lumbsch H.T."/>
            <person name="Grewe F."/>
        </authorList>
    </citation>
    <scope>NUCLEOTIDE SEQUENCE [LARGE SCALE GENOMIC DNA]</scope>
    <source>
        <strain evidence="3 4">Mercado 3170</strain>
    </source>
</reference>
<name>A0ABR4A5K3_9LECA</name>
<dbReference type="Proteomes" id="UP001590950">
    <property type="component" value="Unassembled WGS sequence"/>
</dbReference>
<evidence type="ECO:0000313" key="4">
    <source>
        <dbReference type="Proteomes" id="UP001590950"/>
    </source>
</evidence>